<dbReference type="PANTHER" id="PTHR43775:SF37">
    <property type="entry name" value="SI:DKEY-61P9.11"/>
    <property type="match status" value="1"/>
</dbReference>
<evidence type="ECO:0000256" key="5">
    <source>
        <dbReference type="ARBA" id="ARBA00023268"/>
    </source>
</evidence>
<dbReference type="Gene3D" id="1.10.1200.10">
    <property type="entry name" value="ACP-like"/>
    <property type="match status" value="1"/>
</dbReference>
<dbReference type="Gene3D" id="3.90.180.10">
    <property type="entry name" value="Medium-chain alcohol dehydrogenases, catalytic domain"/>
    <property type="match status" value="1"/>
</dbReference>
<dbReference type="PROSITE" id="PS52004">
    <property type="entry name" value="KS3_2"/>
    <property type="match status" value="1"/>
</dbReference>
<evidence type="ECO:0000256" key="2">
    <source>
        <dbReference type="ARBA" id="ARBA00022553"/>
    </source>
</evidence>
<feature type="region of interest" description="Disordered" evidence="8">
    <location>
        <begin position="2421"/>
        <end position="2441"/>
    </location>
</feature>
<dbReference type="InterPro" id="IPR057326">
    <property type="entry name" value="KR_dom"/>
</dbReference>
<dbReference type="Pfam" id="PF00550">
    <property type="entry name" value="PP-binding"/>
    <property type="match status" value="1"/>
</dbReference>
<dbReference type="CDD" id="cd00833">
    <property type="entry name" value="PKS"/>
    <property type="match status" value="1"/>
</dbReference>
<dbReference type="Gene3D" id="3.40.50.150">
    <property type="entry name" value="Vaccinia Virus protein VP39"/>
    <property type="match status" value="1"/>
</dbReference>
<dbReference type="Gene3D" id="3.30.70.3290">
    <property type="match status" value="1"/>
</dbReference>
<dbReference type="InterPro" id="IPR001227">
    <property type="entry name" value="Ac_transferase_dom_sf"/>
</dbReference>
<dbReference type="SMART" id="SM00829">
    <property type="entry name" value="PKS_ER"/>
    <property type="match status" value="1"/>
</dbReference>
<dbReference type="Pfam" id="PF08659">
    <property type="entry name" value="KR"/>
    <property type="match status" value="1"/>
</dbReference>
<name>A0ABS3KQR0_9PROT</name>
<dbReference type="InterPro" id="IPR050091">
    <property type="entry name" value="PKS_NRPS_Biosynth_Enz"/>
</dbReference>
<dbReference type="PROSITE" id="PS50075">
    <property type="entry name" value="CARRIER"/>
    <property type="match status" value="1"/>
</dbReference>
<feature type="compositionally biased region" description="Pro residues" evidence="8">
    <location>
        <begin position="2427"/>
        <end position="2441"/>
    </location>
</feature>
<comment type="caution">
    <text evidence="12">The sequence shown here is derived from an EMBL/GenBank/DDBJ whole genome shotgun (WGS) entry which is preliminary data.</text>
</comment>
<evidence type="ECO:0000259" key="9">
    <source>
        <dbReference type="PROSITE" id="PS50075"/>
    </source>
</evidence>
<evidence type="ECO:0000256" key="4">
    <source>
        <dbReference type="ARBA" id="ARBA00022857"/>
    </source>
</evidence>
<dbReference type="InterPro" id="IPR049552">
    <property type="entry name" value="PKS_DH_N"/>
</dbReference>
<feature type="active site" description="Proton donor; for dehydratase activity" evidence="7">
    <location>
        <position position="1113"/>
    </location>
</feature>
<dbReference type="InterPro" id="IPR049551">
    <property type="entry name" value="PKS_DH_C"/>
</dbReference>
<dbReference type="Pfam" id="PF14765">
    <property type="entry name" value="PS-DH"/>
    <property type="match status" value="1"/>
</dbReference>
<evidence type="ECO:0000313" key="13">
    <source>
        <dbReference type="Proteomes" id="UP001518989"/>
    </source>
</evidence>
<dbReference type="InterPro" id="IPR011032">
    <property type="entry name" value="GroES-like_sf"/>
</dbReference>
<dbReference type="InterPro" id="IPR014043">
    <property type="entry name" value="Acyl_transferase_dom"/>
</dbReference>
<keyword evidence="2" id="KW-0597">Phosphoprotein</keyword>
<dbReference type="PANTHER" id="PTHR43775">
    <property type="entry name" value="FATTY ACID SYNTHASE"/>
    <property type="match status" value="1"/>
</dbReference>
<dbReference type="InterPro" id="IPR014031">
    <property type="entry name" value="Ketoacyl_synth_C"/>
</dbReference>
<dbReference type="InterPro" id="IPR020843">
    <property type="entry name" value="ER"/>
</dbReference>
<feature type="domain" description="Ketosynthase family 3 (KS3)" evidence="10">
    <location>
        <begin position="26"/>
        <end position="447"/>
    </location>
</feature>
<dbReference type="InterPro" id="IPR013154">
    <property type="entry name" value="ADH-like_N"/>
</dbReference>
<dbReference type="InterPro" id="IPR020806">
    <property type="entry name" value="PKS_PP-bd"/>
</dbReference>
<dbReference type="SMART" id="SM00822">
    <property type="entry name" value="PKS_KR"/>
    <property type="match status" value="1"/>
</dbReference>
<dbReference type="InterPro" id="IPR016039">
    <property type="entry name" value="Thiolase-like"/>
</dbReference>
<feature type="domain" description="PKS/mFAS DH" evidence="11">
    <location>
        <begin position="913"/>
        <end position="1197"/>
    </location>
</feature>
<dbReference type="InterPro" id="IPR042104">
    <property type="entry name" value="PKS_dehydratase_sf"/>
</dbReference>
<dbReference type="SUPFAM" id="SSF53335">
    <property type="entry name" value="S-adenosyl-L-methionine-dependent methyltransferases"/>
    <property type="match status" value="1"/>
</dbReference>
<evidence type="ECO:0000259" key="11">
    <source>
        <dbReference type="PROSITE" id="PS52019"/>
    </source>
</evidence>
<dbReference type="InterPro" id="IPR032821">
    <property type="entry name" value="PKS_assoc"/>
</dbReference>
<evidence type="ECO:0000256" key="1">
    <source>
        <dbReference type="ARBA" id="ARBA00022450"/>
    </source>
</evidence>
<dbReference type="InterPro" id="IPR013968">
    <property type="entry name" value="PKS_KR"/>
</dbReference>
<dbReference type="Pfam" id="PF13602">
    <property type="entry name" value="ADH_zinc_N_2"/>
    <property type="match status" value="1"/>
</dbReference>
<proteinExistence type="predicted"/>
<dbReference type="SMART" id="SM00823">
    <property type="entry name" value="PKS_PP"/>
    <property type="match status" value="1"/>
</dbReference>
<dbReference type="Gene3D" id="3.40.47.10">
    <property type="match status" value="1"/>
</dbReference>
<dbReference type="SUPFAM" id="SSF47336">
    <property type="entry name" value="ACP-like"/>
    <property type="match status" value="1"/>
</dbReference>
<evidence type="ECO:0000256" key="7">
    <source>
        <dbReference type="PROSITE-ProRule" id="PRU01363"/>
    </source>
</evidence>
<feature type="active site" description="Proton acceptor; for dehydratase activity" evidence="7">
    <location>
        <position position="948"/>
    </location>
</feature>
<dbReference type="SMART" id="SM00827">
    <property type="entry name" value="PKS_AT"/>
    <property type="match status" value="1"/>
</dbReference>
<dbReference type="PROSITE" id="PS00012">
    <property type="entry name" value="PHOSPHOPANTETHEINE"/>
    <property type="match status" value="1"/>
</dbReference>
<keyword evidence="6" id="KW-0012">Acyltransferase</keyword>
<dbReference type="Pfam" id="PF00698">
    <property type="entry name" value="Acyl_transf_1"/>
    <property type="match status" value="1"/>
</dbReference>
<dbReference type="Gene3D" id="3.40.366.10">
    <property type="entry name" value="Malonyl-Coenzyme A Acyl Carrier Protein, domain 2"/>
    <property type="match status" value="1"/>
</dbReference>
<evidence type="ECO:0000256" key="6">
    <source>
        <dbReference type="ARBA" id="ARBA00023315"/>
    </source>
</evidence>
<dbReference type="InterPro" id="IPR020841">
    <property type="entry name" value="PKS_Beta-ketoAc_synthase_dom"/>
</dbReference>
<dbReference type="SMART" id="SM00826">
    <property type="entry name" value="PKS_DH"/>
    <property type="match status" value="1"/>
</dbReference>
<dbReference type="Proteomes" id="UP001518989">
    <property type="component" value="Unassembled WGS sequence"/>
</dbReference>
<keyword evidence="1" id="KW-0596">Phosphopantetheine</keyword>
<dbReference type="SUPFAM" id="SSF51735">
    <property type="entry name" value="NAD(P)-binding Rossmann-fold domains"/>
    <property type="match status" value="3"/>
</dbReference>
<dbReference type="SUPFAM" id="SSF52151">
    <property type="entry name" value="FabD/lysophospholipase-like"/>
    <property type="match status" value="1"/>
</dbReference>
<dbReference type="SUPFAM" id="SSF50129">
    <property type="entry name" value="GroES-like"/>
    <property type="match status" value="1"/>
</dbReference>
<keyword evidence="13" id="KW-1185">Reference proteome</keyword>
<dbReference type="PROSITE" id="PS52019">
    <property type="entry name" value="PKS_MFAS_DH"/>
    <property type="match status" value="1"/>
</dbReference>
<organism evidence="12 13">
    <name type="scientific">Roseomonas haemaphysalidis</name>
    <dbReference type="NCBI Taxonomy" id="2768162"/>
    <lineage>
        <taxon>Bacteria</taxon>
        <taxon>Pseudomonadati</taxon>
        <taxon>Pseudomonadota</taxon>
        <taxon>Alphaproteobacteria</taxon>
        <taxon>Acetobacterales</taxon>
        <taxon>Roseomonadaceae</taxon>
        <taxon>Roseomonas</taxon>
    </lineage>
</organism>
<dbReference type="Gene3D" id="3.40.50.720">
    <property type="entry name" value="NAD(P)-binding Rossmann-like Domain"/>
    <property type="match status" value="3"/>
</dbReference>
<dbReference type="Pfam" id="PF00109">
    <property type="entry name" value="ketoacyl-synt"/>
    <property type="match status" value="1"/>
</dbReference>
<keyword evidence="5" id="KW-0511">Multifunctional enzyme</keyword>
<dbReference type="InterPro" id="IPR006162">
    <property type="entry name" value="Ppantetheine_attach_site"/>
</dbReference>
<accession>A0ABS3KQR0</accession>
<dbReference type="RefSeq" id="WP_207417559.1">
    <property type="nucleotide sequence ID" value="NZ_JACTNG010000006.1"/>
</dbReference>
<dbReference type="InterPro" id="IPR036736">
    <property type="entry name" value="ACP-like_sf"/>
</dbReference>
<dbReference type="Gene3D" id="3.10.129.110">
    <property type="entry name" value="Polyketide synthase dehydratase"/>
    <property type="match status" value="1"/>
</dbReference>
<dbReference type="InterPro" id="IPR014030">
    <property type="entry name" value="Ketoacyl_synth_N"/>
</dbReference>
<sequence length="2441" mass="249976">MPDIASRNARPAAPRTKPAAAVTAVPQPVAIVGAACRLPGAPDLEAFWSLLAAGVDAVGTLPAGRFAQDAFLHPRKSEPGRAYSFAAGHLGDISGFDAPAFGLSPREAMEMDPQQRLLLEVAAEAVEDAGIPAAALAGRAIGVYVGGSSTDYAELRLADHAGADRYFMTGNTLSILSNRLTNLFDLRGGGQTVDTACSSSLVALHLAAQAIRAGEIEAALVGGVQLLLSPYAFTGFSRAGMLSARGRCSAFSADADGYVRGEGAGVVLLKPLAQALADGDRVRGVILGTGSNAAGRTIGLSLPSREAQAALLARVLRLSGRDAADLAFFEAHGTGTQVGDPAESWAIGTTFAQGRAAPLPVGSVKTNIGHLEPASGMAGLLKAMLVLERGLLPASLHLGTPNPNIDFAALNIRVPTAAEPLALDPRSLAGVNSFGFGGTNATVLLAPPPAPPPVAAQDNGPPPPLLLSAPSAAALRGLAGRWQALLAAPDAPPPAPLLRGALRARDLHAHRLALRAPDAAGLARQLGAWLGQGESAVLSGTSRAAAEGPIAFVFSGNGAQLAGMAQHAMAHNAAFRAAVEAADAVLAPMTGWSGAALLAEDVSADTLQGTDFAQPLLFLAQLGIVAALDAEGLRPGLCLGHSVGEVAAACVAGILSLEQAARLVVARSSAQHATRGHGRMGAVGASAADCAPLLREAGTDASGWAAEIAAFNAPDAVSVAGPAECVARVVALAKARRWPAVLLGLDYAFHSAAMDPVRDRLQSALAGIAPGPGRLPFLSSVSGAPVGGEAMDAEYWWRNLRAPVQFEGAARAAAAAGARLFIEIGPNPVLQSYLRDSLRAAGSEAPVLASLTKRDALDADPFPGIADRAFVAGADPRDAAHWQGPATRHGLPLTPFDRQPHWFAGTAEAARLHDPLRDGALLGFRQGAAPGCWTRPLDSQQEPWLADHALLGEAVLPAAGMAEMALAAAARFWPDAPALELRDLQLLRTLPVARDTARELRLSMDGDTGLFRLESRPRLSAENWTLHARGQAGPATLAALPPLSPDNDPPDEPVGAEQLLATAQRFGLDYGPAFRPVRELRLAPRGAGATLRLFLPDAAPPDAGFLLHPVRLDGALQGLLPLLNTAGAEDGRAMVPVRFGRLVVRRGAALAVRAVLRVTHRGTRSGRAGIVLLDGTGAVVARLDEAWMQAIRLPTRGTAAEAAFRVAERPSLDLAAPAAPPLDAALDAALARDALLDLSEPALLLEGHVLSSAHAALLRWPATALRHPAPYAAALLRALAEDGLAEQAADGWRLLPAGELPPAASIWQAVLAERPMLAHELAWLALAAERLPAALDGMAQPEAPPSPDAAFRARLAEPLAAAVAALAAAWPAGRVLRVAEIGAQGGALSLALLAALAASGRQVRFAALSADPRAAALPPQNERLEVAFHSWQPGTPLPVEADIVVGLAAAAGPRLGTRLLPSLMQALAPGGTLLLAEPLPGRAWHFAHGQEAGFWEGEGPDGSSLPDQPGWLAALEGWDAPRAEPLRAAPLPALLLAARRPADAAAIPAPAATARFVLFADAAALPLAGELAGALRAAGATVASAAPLHPTPPPRLLRGARVVAVSAPGGALAGSLAAVTALAEAARGSSAAFTLVAPGGAADPAAAALLGLGRVLANEMPELAPRRIALDPGEPAARLLPELLDTAPEPEPELRLAPGARLVPRVVPGPAAAAPPAGPAMLAIRQPGQLGTLEWRPQPPLPVAPEDVVVRVHAAGLNFRDLMWAQGLLPEEALMDGFAGPSLGMEMAGVVEAAPAGSGFSPGDRVFGFAPAAFASRVRTRPEAIAPLPPGLDFAAAATVPVAFLTAVYALEDCARIQPGETVLIHGGAGAVGLAALQVALAAGARVASTAGTPAKRAFLRAAGAELVLDSRDPGFADALRACWPDGVDVVLNSLAGTAMERSLELCKPFGRFVELGKRDFFENTRVGLRPWRRNLTYFGVDVDQLPKARPALARALLARIGQRLDSGALQPLPHAVRPAGEVEAAFRTLQASAQIGKLVLQPPAEAPAPAPAWTPPEGAILVVGGTSGFGFETAKWLAARGATRLALLSRRGGTAPGAEAAVRALAALGASATVHAADAADPAALEAALAEIRAEGPPLVGVVHAAAVFDDGAASGMTAARFAAVLRPKLDAALNLDRLTRRDPLKLFLLFSSATTAMGNPGQANYVAANAALEALARRRVAGGLPALAVGWGPVADAGVLADNAATAETLARRLGVEAMTAAESLDALPALLAAGEPVLSLARIGWRQAAMALPILEEPLFDAVRGQRDSGAENGDLRARLLALPPDEARALLRDVVREEAGRILRLPPEAIPTDAPVAGMGLDSLGGLELRGALEQRLGMSVPLASVSEDLTVDLLSRRLAEGLAGGRVEEAVADLVEQFEPADAPPPGPAPRQEPSA</sequence>
<evidence type="ECO:0000313" key="12">
    <source>
        <dbReference type="EMBL" id="MBO1079810.1"/>
    </source>
</evidence>
<dbReference type="SMART" id="SM00825">
    <property type="entry name" value="PKS_KS"/>
    <property type="match status" value="1"/>
</dbReference>
<dbReference type="InterPro" id="IPR049900">
    <property type="entry name" value="PKS_mFAS_DH"/>
</dbReference>
<keyword evidence="3" id="KW-0808">Transferase</keyword>
<evidence type="ECO:0000256" key="3">
    <source>
        <dbReference type="ARBA" id="ARBA00022679"/>
    </source>
</evidence>
<dbReference type="InterPro" id="IPR009081">
    <property type="entry name" value="PP-bd_ACP"/>
</dbReference>
<keyword evidence="4" id="KW-0521">NADP</keyword>
<protein>
    <submittedName>
        <fullName evidence="12">SDR family NAD(P)-dependent oxidoreductase</fullName>
    </submittedName>
</protein>
<dbReference type="SUPFAM" id="SSF53901">
    <property type="entry name" value="Thiolase-like"/>
    <property type="match status" value="1"/>
</dbReference>
<feature type="region of interest" description="C-terminal hotdog fold" evidence="7">
    <location>
        <begin position="1051"/>
        <end position="1197"/>
    </location>
</feature>
<feature type="region of interest" description="N-terminal hotdog fold" evidence="7">
    <location>
        <begin position="913"/>
        <end position="1039"/>
    </location>
</feature>
<dbReference type="InterPro" id="IPR036291">
    <property type="entry name" value="NAD(P)-bd_dom_sf"/>
</dbReference>
<dbReference type="InterPro" id="IPR016036">
    <property type="entry name" value="Malonyl_transacylase_ACP-bd"/>
</dbReference>
<reference evidence="12 13" key="1">
    <citation type="submission" date="2020-09" db="EMBL/GenBank/DDBJ databases">
        <title>Roseomonas.</title>
        <authorList>
            <person name="Zhu W."/>
        </authorList>
    </citation>
    <scope>NUCLEOTIDE SEQUENCE [LARGE SCALE GENOMIC DNA]</scope>
    <source>
        <strain evidence="12 13">573</strain>
    </source>
</reference>
<dbReference type="EMBL" id="JACTNG010000006">
    <property type="protein sequence ID" value="MBO1079810.1"/>
    <property type="molecule type" value="Genomic_DNA"/>
</dbReference>
<dbReference type="InterPro" id="IPR020807">
    <property type="entry name" value="PKS_DH"/>
</dbReference>
<evidence type="ECO:0000259" key="10">
    <source>
        <dbReference type="PROSITE" id="PS52004"/>
    </source>
</evidence>
<dbReference type="CDD" id="cd05195">
    <property type="entry name" value="enoyl_red"/>
    <property type="match status" value="1"/>
</dbReference>
<dbReference type="Pfam" id="PF08240">
    <property type="entry name" value="ADH_N"/>
    <property type="match status" value="1"/>
</dbReference>
<dbReference type="InterPro" id="IPR016035">
    <property type="entry name" value="Acyl_Trfase/lysoPLipase"/>
</dbReference>
<gene>
    <name evidence="12" type="ORF">IAI61_12290</name>
</gene>
<feature type="domain" description="Carrier" evidence="9">
    <location>
        <begin position="2330"/>
        <end position="2407"/>
    </location>
</feature>
<evidence type="ECO:0000256" key="8">
    <source>
        <dbReference type="SAM" id="MobiDB-lite"/>
    </source>
</evidence>
<dbReference type="SUPFAM" id="SSF55048">
    <property type="entry name" value="Probable ACP-binding domain of malonyl-CoA ACP transacylase"/>
    <property type="match status" value="1"/>
</dbReference>
<dbReference type="Pfam" id="PF16197">
    <property type="entry name" value="KAsynt_C_assoc"/>
    <property type="match status" value="1"/>
</dbReference>
<dbReference type="Pfam" id="PF02801">
    <property type="entry name" value="Ketoacyl-synt_C"/>
    <property type="match status" value="1"/>
</dbReference>
<dbReference type="InterPro" id="IPR029063">
    <property type="entry name" value="SAM-dependent_MTases_sf"/>
</dbReference>
<dbReference type="Pfam" id="PF21089">
    <property type="entry name" value="PKS_DH_N"/>
    <property type="match status" value="1"/>
</dbReference>